<dbReference type="GO" id="GO:0005737">
    <property type="term" value="C:cytoplasm"/>
    <property type="evidence" value="ECO:0007669"/>
    <property type="project" value="UniProtKB-SubCell"/>
</dbReference>
<evidence type="ECO:0000256" key="2">
    <source>
        <dbReference type="ARBA" id="ARBA00016956"/>
    </source>
</evidence>
<dbReference type="NCBIfam" id="TIGR00116">
    <property type="entry name" value="tsf"/>
    <property type="match status" value="1"/>
</dbReference>
<dbReference type="PANTHER" id="PTHR11741">
    <property type="entry name" value="ELONGATION FACTOR TS"/>
    <property type="match status" value="1"/>
</dbReference>
<evidence type="ECO:0000256" key="5">
    <source>
        <dbReference type="HAMAP-Rule" id="MF_00050"/>
    </source>
</evidence>
<dbReference type="InterPro" id="IPR036402">
    <property type="entry name" value="EF-Ts_dimer_sf"/>
</dbReference>
<dbReference type="InterPro" id="IPR009060">
    <property type="entry name" value="UBA-like_sf"/>
</dbReference>
<comment type="subcellular location">
    <subcellularLocation>
        <location evidence="5">Cytoplasm</location>
    </subcellularLocation>
</comment>
<protein>
    <recommendedName>
        <fullName evidence="2 5">Elongation factor Ts</fullName>
        <shortName evidence="5">EF-Ts</shortName>
    </recommendedName>
</protein>
<evidence type="ECO:0000313" key="7">
    <source>
        <dbReference type="EMBL" id="PIT88322.1"/>
    </source>
</evidence>
<dbReference type="InterPro" id="IPR001816">
    <property type="entry name" value="Transl_elong_EFTs/EF1B"/>
</dbReference>
<organism evidence="7 8">
    <name type="scientific">Candidatus Magasanikbacteria bacterium CG10_big_fil_rev_8_21_14_0_10_36_32</name>
    <dbReference type="NCBI Taxonomy" id="1974646"/>
    <lineage>
        <taxon>Bacteria</taxon>
        <taxon>Candidatus Magasanikiibacteriota</taxon>
    </lineage>
</organism>
<evidence type="ECO:0000256" key="4">
    <source>
        <dbReference type="ARBA" id="ARBA00022917"/>
    </source>
</evidence>
<dbReference type="HAMAP" id="MF_00050">
    <property type="entry name" value="EF_Ts"/>
    <property type="match status" value="1"/>
</dbReference>
<dbReference type="CDD" id="cd14275">
    <property type="entry name" value="UBA_EF-Ts"/>
    <property type="match status" value="1"/>
</dbReference>
<dbReference type="GO" id="GO:0003746">
    <property type="term" value="F:translation elongation factor activity"/>
    <property type="evidence" value="ECO:0007669"/>
    <property type="project" value="UniProtKB-UniRule"/>
</dbReference>
<reference evidence="8" key="1">
    <citation type="submission" date="2017-09" db="EMBL/GenBank/DDBJ databases">
        <title>Depth-based differentiation of microbial function through sediment-hosted aquifers and enrichment of novel symbionts in the deep terrestrial subsurface.</title>
        <authorList>
            <person name="Probst A.J."/>
            <person name="Ladd B."/>
            <person name="Jarett J.K."/>
            <person name="Geller-Mcgrath D.E."/>
            <person name="Sieber C.M.K."/>
            <person name="Emerson J.B."/>
            <person name="Anantharaman K."/>
            <person name="Thomas B.C."/>
            <person name="Malmstrom R."/>
            <person name="Stieglmeier M."/>
            <person name="Klingl A."/>
            <person name="Woyke T."/>
            <person name="Ryan C.M."/>
            <person name="Banfield J.F."/>
        </authorList>
    </citation>
    <scope>NUCLEOTIDE SEQUENCE [LARGE SCALE GENOMIC DNA]</scope>
</reference>
<accession>A0A2M6W6A6</accession>
<comment type="caution">
    <text evidence="5">Lacks conserved residue(s) required for the propagation of feature annotation.</text>
</comment>
<evidence type="ECO:0000313" key="8">
    <source>
        <dbReference type="Proteomes" id="UP000231426"/>
    </source>
</evidence>
<dbReference type="Proteomes" id="UP000231426">
    <property type="component" value="Unassembled WGS sequence"/>
</dbReference>
<dbReference type="PANTHER" id="PTHR11741:SF0">
    <property type="entry name" value="ELONGATION FACTOR TS, MITOCHONDRIAL"/>
    <property type="match status" value="1"/>
</dbReference>
<dbReference type="FunFam" id="1.10.286.20:FF:000001">
    <property type="entry name" value="Elongation factor Ts"/>
    <property type="match status" value="1"/>
</dbReference>
<comment type="caution">
    <text evidence="7">The sequence shown here is derived from an EMBL/GenBank/DDBJ whole genome shotgun (WGS) entry which is preliminary data.</text>
</comment>
<dbReference type="SUPFAM" id="SSF46934">
    <property type="entry name" value="UBA-like"/>
    <property type="match status" value="1"/>
</dbReference>
<dbReference type="FunFam" id="1.10.8.10:FF:000001">
    <property type="entry name" value="Elongation factor Ts"/>
    <property type="match status" value="1"/>
</dbReference>
<evidence type="ECO:0000256" key="3">
    <source>
        <dbReference type="ARBA" id="ARBA00022768"/>
    </source>
</evidence>
<gene>
    <name evidence="5" type="primary">tsf</name>
    <name evidence="7" type="ORF">COU29_00835</name>
</gene>
<keyword evidence="4 5" id="KW-0648">Protein biosynthesis</keyword>
<dbReference type="Pfam" id="PF00889">
    <property type="entry name" value="EF_TS"/>
    <property type="match status" value="1"/>
</dbReference>
<evidence type="ECO:0000259" key="6">
    <source>
        <dbReference type="Pfam" id="PF00889"/>
    </source>
</evidence>
<dbReference type="PROSITE" id="PS01126">
    <property type="entry name" value="EF_TS_1"/>
    <property type="match status" value="1"/>
</dbReference>
<dbReference type="Gene3D" id="1.10.8.10">
    <property type="entry name" value="DNA helicase RuvA subunit, C-terminal domain"/>
    <property type="match status" value="1"/>
</dbReference>
<dbReference type="InterPro" id="IPR018101">
    <property type="entry name" value="Transl_elong_Ts_CS"/>
</dbReference>
<dbReference type="SUPFAM" id="SSF54713">
    <property type="entry name" value="Elongation factor Ts (EF-Ts), dimerisation domain"/>
    <property type="match status" value="2"/>
</dbReference>
<keyword evidence="3 5" id="KW-0251">Elongation factor</keyword>
<dbReference type="EMBL" id="PFBV01000003">
    <property type="protein sequence ID" value="PIT88322.1"/>
    <property type="molecule type" value="Genomic_DNA"/>
</dbReference>
<sequence>MAITIQDISKLREMTGAGMMDCKKALDEANGDTDKATEILRKKGVIKAAKRGDKIAAEGLTVVKVQNDVAVIAEVNSESDFAAKSDDFKNLVSFVADYLIENKPASVEEAMKGLQDKFSETVSKIGEKLNLRRIAVINKSAEENFGAYVHMGGKISVLVVLEGGSEDLAREIAMHAAATGPRYLNREEVDGSVLEKEQEIASEQLRAQGKPENIIVNIVKGKMDKFYSEVCLFEQPFIKDEEKTIGQLAETAGAKVKLFWRYELGDGITKKSCDFATEVAEQMK</sequence>
<name>A0A2M6W6A6_9BACT</name>
<comment type="similarity">
    <text evidence="1 5">Belongs to the EF-Ts family.</text>
</comment>
<evidence type="ECO:0000256" key="1">
    <source>
        <dbReference type="ARBA" id="ARBA00005532"/>
    </source>
</evidence>
<comment type="function">
    <text evidence="5">Associates with the EF-Tu.GDP complex and induces the exchange of GDP to GTP. It remains bound to the aminoacyl-tRNA.EF-Tu.GTP complex up to the GTP hydrolysis stage on the ribosome.</text>
</comment>
<proteinExistence type="inferred from homology"/>
<feature type="domain" description="Translation elongation factor EFTs/EF1B dimerisation" evidence="6">
    <location>
        <begin position="70"/>
        <end position="265"/>
    </location>
</feature>
<dbReference type="InterPro" id="IPR014039">
    <property type="entry name" value="Transl_elong_EFTs/EF1B_dimer"/>
</dbReference>
<dbReference type="AlphaFoldDB" id="A0A2M6W6A6"/>
<keyword evidence="5" id="KW-0963">Cytoplasm</keyword>
<dbReference type="Gene3D" id="3.30.479.20">
    <property type="entry name" value="Elongation factor Ts, dimerisation domain"/>
    <property type="match status" value="2"/>
</dbReference>
<dbReference type="Gene3D" id="1.10.286.20">
    <property type="match status" value="1"/>
</dbReference>